<comment type="caution">
    <text evidence="3">The sequence shown here is derived from an EMBL/GenBank/DDBJ whole genome shotgun (WGS) entry which is preliminary data.</text>
</comment>
<keyword evidence="2" id="KW-0812">Transmembrane</keyword>
<dbReference type="AlphaFoldDB" id="A0A7X9STW4"/>
<dbReference type="RefSeq" id="WP_168983555.1">
    <property type="nucleotide sequence ID" value="NZ_JABAGD010000095.1"/>
</dbReference>
<evidence type="ECO:0000313" key="4">
    <source>
        <dbReference type="Proteomes" id="UP000587880"/>
    </source>
</evidence>
<proteinExistence type="predicted"/>
<feature type="coiled-coil region" evidence="1">
    <location>
        <begin position="10"/>
        <end position="47"/>
    </location>
</feature>
<keyword evidence="1" id="KW-0175">Coiled coil</keyword>
<gene>
    <name evidence="3" type="ORF">HF849_25125</name>
</gene>
<dbReference type="Proteomes" id="UP000587880">
    <property type="component" value="Unassembled WGS sequence"/>
</dbReference>
<accession>A0A7X9STW4</accession>
<protein>
    <submittedName>
        <fullName evidence="3">Uncharacterized protein</fullName>
    </submittedName>
</protein>
<evidence type="ECO:0000256" key="2">
    <source>
        <dbReference type="SAM" id="Phobius"/>
    </source>
</evidence>
<keyword evidence="2" id="KW-0472">Membrane</keyword>
<keyword evidence="2" id="KW-1133">Transmembrane helix</keyword>
<feature type="transmembrane region" description="Helical" evidence="2">
    <location>
        <begin position="251"/>
        <end position="272"/>
    </location>
</feature>
<sequence>MGKKTITEFIDYLEKTKDERANKINELRNKSNLSDKERKELNKLEKLDEIDINKLKKADKKARAEYEGKINSYYTSKKFMKDVANASLKSGAKLGLRQALGTIFMELWITIREDMPRVIEQLKDNFELGKLFNELGEILKKAFERIKIKYKEIISSFKDGAIAGILSTISATIINIFFTTAKFIGRILRTSWASIVEAIKIIVLNPDNLGYGDQIKAVTKIVSTCIAVICGSLIEEAITNAIPVIPIVSEVLPTFIGTMVTGIMSVSFIYFIDNSKTVKKIVDFLNQFTDKIELALQYYKEANRVLNNYVAKLVSIDIESFEKEIENIQEINVMLNNTTNEDELSDTLYKILSKRGIKLQFTNFEEFDDFMKDKDSILII</sequence>
<evidence type="ECO:0000313" key="3">
    <source>
        <dbReference type="EMBL" id="NMF07956.1"/>
    </source>
</evidence>
<name>A0A7X9STW4_CLOBE</name>
<reference evidence="3 4" key="1">
    <citation type="submission" date="2020-04" db="EMBL/GenBank/DDBJ databases">
        <authorList>
            <person name="Hitch T.C.A."/>
            <person name="Wylensek D."/>
            <person name="Clavel T."/>
        </authorList>
    </citation>
    <scope>NUCLEOTIDE SEQUENCE [LARGE SCALE GENOMIC DNA]</scope>
    <source>
        <strain evidence="3 4">WB01_NA02</strain>
    </source>
</reference>
<organism evidence="3 4">
    <name type="scientific">Clostridium beijerinckii</name>
    <name type="common">Clostridium MP</name>
    <dbReference type="NCBI Taxonomy" id="1520"/>
    <lineage>
        <taxon>Bacteria</taxon>
        <taxon>Bacillati</taxon>
        <taxon>Bacillota</taxon>
        <taxon>Clostridia</taxon>
        <taxon>Eubacteriales</taxon>
        <taxon>Clostridiaceae</taxon>
        <taxon>Clostridium</taxon>
    </lineage>
</organism>
<evidence type="ECO:0000256" key="1">
    <source>
        <dbReference type="SAM" id="Coils"/>
    </source>
</evidence>
<dbReference type="EMBL" id="JABAGD010000095">
    <property type="protein sequence ID" value="NMF07956.1"/>
    <property type="molecule type" value="Genomic_DNA"/>
</dbReference>